<evidence type="ECO:0000313" key="3">
    <source>
        <dbReference type="EMBL" id="SLN49466.1"/>
    </source>
</evidence>
<feature type="compositionally biased region" description="Low complexity" evidence="1">
    <location>
        <begin position="190"/>
        <end position="204"/>
    </location>
</feature>
<proteinExistence type="predicted"/>
<dbReference type="Proteomes" id="UP000193900">
    <property type="component" value="Unassembled WGS sequence"/>
</dbReference>
<dbReference type="Pfam" id="PF13566">
    <property type="entry name" value="DUF4130"/>
    <property type="match status" value="1"/>
</dbReference>
<protein>
    <recommendedName>
        <fullName evidence="2">DUF4130 domain-containing protein</fullName>
    </recommendedName>
</protein>
<keyword evidence="4" id="KW-1185">Reference proteome</keyword>
<dbReference type="EMBL" id="FWFZ01000009">
    <property type="protein sequence ID" value="SLN49466.1"/>
    <property type="molecule type" value="Genomic_DNA"/>
</dbReference>
<dbReference type="RefSeq" id="WP_085878995.1">
    <property type="nucleotide sequence ID" value="NZ_FWFZ01000009.1"/>
</dbReference>
<feature type="region of interest" description="Disordered" evidence="1">
    <location>
        <begin position="190"/>
        <end position="251"/>
    </location>
</feature>
<organism evidence="3 4">
    <name type="scientific">Roseisalinus antarcticus</name>
    <dbReference type="NCBI Taxonomy" id="254357"/>
    <lineage>
        <taxon>Bacteria</taxon>
        <taxon>Pseudomonadati</taxon>
        <taxon>Pseudomonadota</taxon>
        <taxon>Alphaproteobacteria</taxon>
        <taxon>Rhodobacterales</taxon>
        <taxon>Roseobacteraceae</taxon>
        <taxon>Roseisalinus</taxon>
    </lineage>
</organism>
<sequence length="251" mass="27048">MYSVTIPPIGSARAWRRAASAALAARIPPAEVRWSLAGAEAEPVESRPLPEAVRPVRVAARFLALADTVVWHRETACLADLYALLWRLRQDPALIEDDTDPALSALRERARQVSRCQRRLRTGLRFVSLPADVRRDGGPHLAARVAPAHRTLEPLAPILARRFDSMDWTILSPDLTLRFEAGVLTLHPGSPAPGRAASAPVGAPTDSLQAALEQHVSRKSAPRPARGGAGKRPQPVADLLSLIDGTAARDG</sequence>
<dbReference type="InterPro" id="IPR025404">
    <property type="entry name" value="DUF4130"/>
</dbReference>
<name>A0A1Y5SVR0_9RHOB</name>
<accession>A0A1Y5SVR0</accession>
<dbReference type="OrthoDB" id="5290748at2"/>
<evidence type="ECO:0000259" key="2">
    <source>
        <dbReference type="Pfam" id="PF13566"/>
    </source>
</evidence>
<evidence type="ECO:0000313" key="4">
    <source>
        <dbReference type="Proteomes" id="UP000193900"/>
    </source>
</evidence>
<gene>
    <name evidence="3" type="ORF">ROA7023_02126</name>
</gene>
<dbReference type="AlphaFoldDB" id="A0A1Y5SVR0"/>
<feature type="domain" description="DUF4130" evidence="2">
    <location>
        <begin position="82"/>
        <end position="172"/>
    </location>
</feature>
<evidence type="ECO:0000256" key="1">
    <source>
        <dbReference type="SAM" id="MobiDB-lite"/>
    </source>
</evidence>
<reference evidence="3 4" key="1">
    <citation type="submission" date="2017-03" db="EMBL/GenBank/DDBJ databases">
        <authorList>
            <person name="Afonso C.L."/>
            <person name="Miller P.J."/>
            <person name="Scott M.A."/>
            <person name="Spackman E."/>
            <person name="Goraichik I."/>
            <person name="Dimitrov K.M."/>
            <person name="Suarez D.L."/>
            <person name="Swayne D.E."/>
        </authorList>
    </citation>
    <scope>NUCLEOTIDE SEQUENCE [LARGE SCALE GENOMIC DNA]</scope>
    <source>
        <strain evidence="3 4">CECT 7023</strain>
    </source>
</reference>